<feature type="domain" description="PLD phosphodiesterase" evidence="6">
    <location>
        <begin position="479"/>
        <end position="506"/>
    </location>
</feature>
<dbReference type="SUPFAM" id="SSF56024">
    <property type="entry name" value="Phospholipase D/nuclease"/>
    <property type="match status" value="2"/>
</dbReference>
<accession>A0A0J5PA15</accession>
<gene>
    <name evidence="7" type="ORF">RO21_01205</name>
</gene>
<sequence>MFFKRDGNSICIGDLLIQKAQKGVQVKVLVWSMWFNLQTFKEANLGNMPELYRWQKKGEDGVTSEQREYDYWWYQAIKGEINIQEQSYLAKLDYRKKLPYQFQQLYLFSRSPARLNLQFKKRNVEKTTNAYPKESNLPFWNQFVLWATPTHHQKSVLIDYEIPEKAVGFILEHNMLDNYWDNNNHLVERNDKGQILTQPANIGRNVPIPLQDISSLVTGKILWDINHNFCQSWDRSATTINLPDLWDRQAQRAYDEKLAPKRPMAREAFPPRKEYGKLLMAQVLRTYDNPQEEDIRRMYLQNITKVTQFIYTENQYFRWPELVRRYKTHWETLKENNRDIAQPIYWFAITNSSDLGLGDGTYNTNEMLKLLGRQDVMPGVATHLDQTQAEEAKQTYRKYDQFQKEMETYESQLEKLERKTLSNSKEYENIKTKMAELEQKKREALQQDYEQIKQLKKDIADTVGIKAHICTLVAQGDWQEVYIHSKVTIMDDVFTFLGSANLNTRSMQVDTELGVITECKATSSQLRQALWGLHTGDDYKANPKNIDIKEIKEVFDKWGIMMDKNRDAKNSQRLPLHALYEFLRLTTTISKAD</sequence>
<keyword evidence="4" id="KW-0443">Lipid metabolism</keyword>
<dbReference type="Proteomes" id="UP000036270">
    <property type="component" value="Unassembled WGS sequence"/>
</dbReference>
<evidence type="ECO:0000256" key="1">
    <source>
        <dbReference type="ARBA" id="ARBA00000798"/>
    </source>
</evidence>
<dbReference type="EMBL" id="JWIZ01000004">
    <property type="protein sequence ID" value="KMK52389.1"/>
    <property type="molecule type" value="Genomic_DNA"/>
</dbReference>
<comment type="catalytic activity">
    <reaction evidence="1">
        <text>a 1,2-diacyl-sn-glycero-3-phosphocholine + H2O = a 1,2-diacyl-sn-glycero-3-phosphate + choline + H(+)</text>
        <dbReference type="Rhea" id="RHEA:14445"/>
        <dbReference type="ChEBI" id="CHEBI:15354"/>
        <dbReference type="ChEBI" id="CHEBI:15377"/>
        <dbReference type="ChEBI" id="CHEBI:15378"/>
        <dbReference type="ChEBI" id="CHEBI:57643"/>
        <dbReference type="ChEBI" id="CHEBI:58608"/>
        <dbReference type="EC" id="3.1.4.4"/>
    </reaction>
</comment>
<dbReference type="InterPro" id="IPR015679">
    <property type="entry name" value="PLipase_D_fam"/>
</dbReference>
<dbReference type="AlphaFoldDB" id="A0A0J5PA15"/>
<evidence type="ECO:0000256" key="3">
    <source>
        <dbReference type="ARBA" id="ARBA00022801"/>
    </source>
</evidence>
<keyword evidence="5" id="KW-0175">Coiled coil</keyword>
<dbReference type="InterPro" id="IPR001736">
    <property type="entry name" value="PLipase_D/transphosphatidylase"/>
</dbReference>
<dbReference type="PANTHER" id="PTHR18896:SF76">
    <property type="entry name" value="PHOSPHOLIPASE"/>
    <property type="match status" value="1"/>
</dbReference>
<keyword evidence="2" id="KW-0677">Repeat</keyword>
<dbReference type="Pfam" id="PF13091">
    <property type="entry name" value="PLDc_2"/>
    <property type="match status" value="1"/>
</dbReference>
<proteinExistence type="predicted"/>
<dbReference type="STRING" id="67855.RO21_01205"/>
<protein>
    <recommendedName>
        <fullName evidence="6">PLD phosphodiesterase domain-containing protein</fullName>
    </recommendedName>
</protein>
<organism evidence="7 8">
    <name type="scientific">Muribacter muris</name>
    <dbReference type="NCBI Taxonomy" id="67855"/>
    <lineage>
        <taxon>Bacteria</taxon>
        <taxon>Pseudomonadati</taxon>
        <taxon>Pseudomonadota</taxon>
        <taxon>Gammaproteobacteria</taxon>
        <taxon>Pasteurellales</taxon>
        <taxon>Pasteurellaceae</taxon>
        <taxon>Muribacter</taxon>
    </lineage>
</organism>
<evidence type="ECO:0000256" key="2">
    <source>
        <dbReference type="ARBA" id="ARBA00022737"/>
    </source>
</evidence>
<keyword evidence="3" id="KW-0378">Hydrolase</keyword>
<dbReference type="InterPro" id="IPR025202">
    <property type="entry name" value="PLD-like_dom"/>
</dbReference>
<dbReference type="PROSITE" id="PS50035">
    <property type="entry name" value="PLD"/>
    <property type="match status" value="1"/>
</dbReference>
<dbReference type="GO" id="GO:0004630">
    <property type="term" value="F:phospholipase D activity"/>
    <property type="evidence" value="ECO:0007669"/>
    <property type="project" value="UniProtKB-EC"/>
</dbReference>
<evidence type="ECO:0000313" key="7">
    <source>
        <dbReference type="EMBL" id="KMK52389.1"/>
    </source>
</evidence>
<name>A0A0J5PA15_9PAST</name>
<evidence type="ECO:0000256" key="5">
    <source>
        <dbReference type="SAM" id="Coils"/>
    </source>
</evidence>
<dbReference type="PATRIC" id="fig|67855.3.peg.1414"/>
<evidence type="ECO:0000259" key="6">
    <source>
        <dbReference type="PROSITE" id="PS50035"/>
    </source>
</evidence>
<dbReference type="Gene3D" id="3.30.870.10">
    <property type="entry name" value="Endonuclease Chain A"/>
    <property type="match status" value="2"/>
</dbReference>
<feature type="coiled-coil region" evidence="5">
    <location>
        <begin position="392"/>
        <end position="462"/>
    </location>
</feature>
<evidence type="ECO:0000256" key="4">
    <source>
        <dbReference type="ARBA" id="ARBA00023098"/>
    </source>
</evidence>
<keyword evidence="8" id="KW-1185">Reference proteome</keyword>
<reference evidence="7 8" key="1">
    <citation type="submission" date="2014-12" db="EMBL/GenBank/DDBJ databases">
        <title>Reclassification of Actinobacillus muris as Muribacter muris.</title>
        <authorList>
            <person name="Christensen H."/>
            <person name="Nicklas W."/>
            <person name="Bisgaard M."/>
        </authorList>
    </citation>
    <scope>NUCLEOTIDE SEQUENCE [LARGE SCALE GENOMIC DNA]</scope>
    <source>
        <strain evidence="7 8">Ackerman80-443D</strain>
    </source>
</reference>
<dbReference type="GO" id="GO:0009395">
    <property type="term" value="P:phospholipid catabolic process"/>
    <property type="evidence" value="ECO:0007669"/>
    <property type="project" value="TreeGrafter"/>
</dbReference>
<dbReference type="PANTHER" id="PTHR18896">
    <property type="entry name" value="PHOSPHOLIPASE D"/>
    <property type="match status" value="1"/>
</dbReference>
<comment type="caution">
    <text evidence="7">The sequence shown here is derived from an EMBL/GenBank/DDBJ whole genome shotgun (WGS) entry which is preliminary data.</text>
</comment>
<evidence type="ECO:0000313" key="8">
    <source>
        <dbReference type="Proteomes" id="UP000036270"/>
    </source>
</evidence>